<sequence length="556" mass="62298">MQKTKWAKCLAPLALVPVLVLSACSGSGSSASSSSNQLAAKQVLRVTTTSDIPTLDYTQATDTQSTNVLEMVNSGLTRMHDNKVQWDLASGAKVSSDKKTYTFTLRRGIKWSDGKPITAQNFVYGWQHENDPKAKPAYNFLYASAGIKNAEQIENPKDPMYGKYQKLGIKAIGTDKVQVTFSKPAPPFFLSLLSTPGFFPQRQDFITKEGKNYAMSPDALLYDGPFKLQSWNKGSGWTYVKNNNYWDAKKIHLTNINIKISTEEATRVNLYKTGATDTIESVSGDFADQLKKTIPKEVHYGLTSTTRFLYVNQKTNKYLRNAALRKALSESINRQAFVTQLMKNGSVPSNFAVPKDFVKGPDGKDFRTGTPTGYPMGSEAQAQKDWATAKKELKIKTLNLNFLTQDGDQLKNFDQYLAGQFEKLKGVHVTINQQPFANFLKLQTDFKFDLSYAGWAPDYQDPMTYLDMFTTGHPENSSGWSNTTYDKLIASAEKEANVSKRWRELQQAEKILIKDNGIIPLDQDGQVWTQKPYVKGLQYPVYGPVVDFTGAYITKH</sequence>
<evidence type="ECO:0000313" key="8">
    <source>
        <dbReference type="Proteomes" id="UP000823201"/>
    </source>
</evidence>
<dbReference type="InterPro" id="IPR030678">
    <property type="entry name" value="Peptide/Ni-bd"/>
</dbReference>
<protein>
    <submittedName>
        <fullName evidence="7">Oligopeptide transport system substrate-binding protein</fullName>
    </submittedName>
</protein>
<dbReference type="PROSITE" id="PS01040">
    <property type="entry name" value="SBP_BACTERIAL_5"/>
    <property type="match status" value="1"/>
</dbReference>
<keyword evidence="8" id="KW-1185">Reference proteome</keyword>
<evidence type="ECO:0000256" key="1">
    <source>
        <dbReference type="ARBA" id="ARBA00004193"/>
    </source>
</evidence>
<comment type="similarity">
    <text evidence="2">Belongs to the bacterial solute-binding protein 5 family.</text>
</comment>
<dbReference type="Gene3D" id="3.40.190.10">
    <property type="entry name" value="Periplasmic binding protein-like II"/>
    <property type="match status" value="1"/>
</dbReference>
<dbReference type="Gene3D" id="3.90.76.10">
    <property type="entry name" value="Dipeptide-binding Protein, Domain 1"/>
    <property type="match status" value="1"/>
</dbReference>
<proteinExistence type="inferred from homology"/>
<evidence type="ECO:0000256" key="3">
    <source>
        <dbReference type="ARBA" id="ARBA00022448"/>
    </source>
</evidence>
<dbReference type="SUPFAM" id="SSF53850">
    <property type="entry name" value="Periplasmic binding protein-like II"/>
    <property type="match status" value="1"/>
</dbReference>
<gene>
    <name evidence="7" type="ORF">JOC27_000117</name>
</gene>
<dbReference type="RefSeq" id="WP_205005043.1">
    <property type="nucleotide sequence ID" value="NZ_CBCRXA010000001.1"/>
</dbReference>
<reference evidence="7 8" key="1">
    <citation type="submission" date="2021-01" db="EMBL/GenBank/DDBJ databases">
        <title>Genomic Encyclopedia of Type Strains, Phase IV (KMG-IV): sequencing the most valuable type-strain genomes for metagenomic binning, comparative biology and taxonomic classification.</title>
        <authorList>
            <person name="Goeker M."/>
        </authorList>
    </citation>
    <scope>NUCLEOTIDE SEQUENCE [LARGE SCALE GENOMIC DNA]</scope>
    <source>
        <strain evidence="7 8">DSM 100968</strain>
    </source>
</reference>
<dbReference type="InterPro" id="IPR039424">
    <property type="entry name" value="SBP_5"/>
</dbReference>
<dbReference type="PIRSF" id="PIRSF002741">
    <property type="entry name" value="MppA"/>
    <property type="match status" value="1"/>
</dbReference>
<accession>A0ABS2Q500</accession>
<keyword evidence="3" id="KW-0813">Transport</keyword>
<feature type="domain" description="Solute-binding protein family 5" evidence="6">
    <location>
        <begin position="84"/>
        <end position="473"/>
    </location>
</feature>
<comment type="caution">
    <text evidence="7">The sequence shown here is derived from an EMBL/GenBank/DDBJ whole genome shotgun (WGS) entry which is preliminary data.</text>
</comment>
<evidence type="ECO:0000313" key="7">
    <source>
        <dbReference type="EMBL" id="MBM7656681.1"/>
    </source>
</evidence>
<dbReference type="Pfam" id="PF00496">
    <property type="entry name" value="SBP_bac_5"/>
    <property type="match status" value="1"/>
</dbReference>
<dbReference type="CDD" id="cd08504">
    <property type="entry name" value="PBP2_OppA"/>
    <property type="match status" value="1"/>
</dbReference>
<dbReference type="InterPro" id="IPR000914">
    <property type="entry name" value="SBP_5_dom"/>
</dbReference>
<organism evidence="7 8">
    <name type="scientific">Sporolactobacillus spathodeae</name>
    <dbReference type="NCBI Taxonomy" id="1465502"/>
    <lineage>
        <taxon>Bacteria</taxon>
        <taxon>Bacillati</taxon>
        <taxon>Bacillota</taxon>
        <taxon>Bacilli</taxon>
        <taxon>Bacillales</taxon>
        <taxon>Sporolactobacillaceae</taxon>
        <taxon>Sporolactobacillus</taxon>
    </lineage>
</organism>
<feature type="chain" id="PRO_5045127845" evidence="5">
    <location>
        <begin position="23"/>
        <end position="556"/>
    </location>
</feature>
<evidence type="ECO:0000256" key="5">
    <source>
        <dbReference type="SAM" id="SignalP"/>
    </source>
</evidence>
<name>A0ABS2Q500_9BACL</name>
<keyword evidence="4 5" id="KW-0732">Signal</keyword>
<evidence type="ECO:0000256" key="4">
    <source>
        <dbReference type="ARBA" id="ARBA00022729"/>
    </source>
</evidence>
<dbReference type="PROSITE" id="PS51257">
    <property type="entry name" value="PROKAR_LIPOPROTEIN"/>
    <property type="match status" value="1"/>
</dbReference>
<dbReference type="PANTHER" id="PTHR30290:SF10">
    <property type="entry name" value="PERIPLASMIC OLIGOPEPTIDE-BINDING PROTEIN-RELATED"/>
    <property type="match status" value="1"/>
</dbReference>
<evidence type="ECO:0000256" key="2">
    <source>
        <dbReference type="ARBA" id="ARBA00005695"/>
    </source>
</evidence>
<dbReference type="EMBL" id="JAFBEV010000001">
    <property type="protein sequence ID" value="MBM7656681.1"/>
    <property type="molecule type" value="Genomic_DNA"/>
</dbReference>
<evidence type="ECO:0000259" key="6">
    <source>
        <dbReference type="Pfam" id="PF00496"/>
    </source>
</evidence>
<dbReference type="Proteomes" id="UP000823201">
    <property type="component" value="Unassembled WGS sequence"/>
</dbReference>
<dbReference type="Gene3D" id="3.10.105.10">
    <property type="entry name" value="Dipeptide-binding Protein, Domain 3"/>
    <property type="match status" value="1"/>
</dbReference>
<feature type="signal peptide" evidence="5">
    <location>
        <begin position="1"/>
        <end position="22"/>
    </location>
</feature>
<dbReference type="PANTHER" id="PTHR30290">
    <property type="entry name" value="PERIPLASMIC BINDING COMPONENT OF ABC TRANSPORTER"/>
    <property type="match status" value="1"/>
</dbReference>
<comment type="subcellular location">
    <subcellularLocation>
        <location evidence="1">Cell membrane</location>
        <topology evidence="1">Lipid-anchor</topology>
    </subcellularLocation>
</comment>
<dbReference type="InterPro" id="IPR023765">
    <property type="entry name" value="SBP_5_CS"/>
</dbReference>